<dbReference type="EMBL" id="WWEO01000039">
    <property type="protein sequence ID" value="NCD68802.1"/>
    <property type="molecule type" value="Genomic_DNA"/>
</dbReference>
<evidence type="ECO:0000256" key="2">
    <source>
        <dbReference type="ARBA" id="ARBA00006577"/>
    </source>
</evidence>
<gene>
    <name evidence="10" type="ORF">GSY63_05485</name>
</gene>
<evidence type="ECO:0000313" key="10">
    <source>
        <dbReference type="EMBL" id="NCD68802.1"/>
    </source>
</evidence>
<evidence type="ECO:0000256" key="5">
    <source>
        <dbReference type="ARBA" id="ARBA00023235"/>
    </source>
</evidence>
<dbReference type="PANTHER" id="PTHR43811:SF19">
    <property type="entry name" value="39 KDA FK506-BINDING NUCLEAR PROTEIN"/>
    <property type="match status" value="1"/>
</dbReference>
<evidence type="ECO:0000256" key="4">
    <source>
        <dbReference type="ARBA" id="ARBA00023110"/>
    </source>
</evidence>
<reference evidence="10" key="1">
    <citation type="submission" date="2020-01" db="EMBL/GenBank/DDBJ databases">
        <authorList>
            <person name="Seo Y.L."/>
        </authorList>
    </citation>
    <scope>NUCLEOTIDE SEQUENCE</scope>
    <source>
        <strain evidence="10">R11</strain>
    </source>
</reference>
<dbReference type="RefSeq" id="WP_166584819.1">
    <property type="nucleotide sequence ID" value="NZ_WWEO01000039.1"/>
</dbReference>
<dbReference type="PROSITE" id="PS50059">
    <property type="entry name" value="FKBP_PPIASE"/>
    <property type="match status" value="1"/>
</dbReference>
<evidence type="ECO:0000256" key="7">
    <source>
        <dbReference type="SAM" id="MobiDB-lite"/>
    </source>
</evidence>
<dbReference type="SUPFAM" id="SSF54534">
    <property type="entry name" value="FKBP-like"/>
    <property type="match status" value="2"/>
</dbReference>
<dbReference type="Pfam" id="PF00254">
    <property type="entry name" value="FKBP_C"/>
    <property type="match status" value="1"/>
</dbReference>
<dbReference type="PANTHER" id="PTHR43811">
    <property type="entry name" value="FKBP-TYPE PEPTIDYL-PROLYL CIS-TRANS ISOMERASE FKPA"/>
    <property type="match status" value="1"/>
</dbReference>
<dbReference type="Proteomes" id="UP000638732">
    <property type="component" value="Unassembled WGS sequence"/>
</dbReference>
<dbReference type="GO" id="GO:0003755">
    <property type="term" value="F:peptidyl-prolyl cis-trans isomerase activity"/>
    <property type="evidence" value="ECO:0007669"/>
    <property type="project" value="UniProtKB-KW"/>
</dbReference>
<dbReference type="AlphaFoldDB" id="A0A965ZEW6"/>
<comment type="catalytic activity">
    <reaction evidence="1 6">
        <text>[protein]-peptidylproline (omega=180) = [protein]-peptidylproline (omega=0)</text>
        <dbReference type="Rhea" id="RHEA:16237"/>
        <dbReference type="Rhea" id="RHEA-COMP:10747"/>
        <dbReference type="Rhea" id="RHEA-COMP:10748"/>
        <dbReference type="ChEBI" id="CHEBI:83833"/>
        <dbReference type="ChEBI" id="CHEBI:83834"/>
        <dbReference type="EC" id="5.2.1.8"/>
    </reaction>
</comment>
<protein>
    <recommendedName>
        <fullName evidence="3 6">peptidylprolyl isomerase</fullName>
        <ecNumber evidence="3 6">5.2.1.8</ecNumber>
    </recommendedName>
</protein>
<feature type="domain" description="PPIase FKBP-type" evidence="9">
    <location>
        <begin position="195"/>
        <end position="296"/>
    </location>
</feature>
<feature type="chain" id="PRO_5037523684" description="peptidylprolyl isomerase" evidence="8">
    <location>
        <begin position="22"/>
        <end position="334"/>
    </location>
</feature>
<feature type="region of interest" description="Disordered" evidence="7">
    <location>
        <begin position="299"/>
        <end position="334"/>
    </location>
</feature>
<organism evidence="10 11">
    <name type="scientific">Mucilaginibacter agri</name>
    <dbReference type="NCBI Taxonomy" id="2695265"/>
    <lineage>
        <taxon>Bacteria</taxon>
        <taxon>Pseudomonadati</taxon>
        <taxon>Bacteroidota</taxon>
        <taxon>Sphingobacteriia</taxon>
        <taxon>Sphingobacteriales</taxon>
        <taxon>Sphingobacteriaceae</taxon>
        <taxon>Mucilaginibacter</taxon>
    </lineage>
</organism>
<dbReference type="EC" id="5.2.1.8" evidence="3 6"/>
<comment type="caution">
    <text evidence="10">The sequence shown here is derived from an EMBL/GenBank/DDBJ whole genome shotgun (WGS) entry which is preliminary data.</text>
</comment>
<evidence type="ECO:0000259" key="9">
    <source>
        <dbReference type="PROSITE" id="PS50059"/>
    </source>
</evidence>
<reference evidence="10" key="2">
    <citation type="submission" date="2020-10" db="EMBL/GenBank/DDBJ databases">
        <title>Mucilaginibacter sp. nov., isolated from soil.</title>
        <authorList>
            <person name="Jeon C.O."/>
        </authorList>
    </citation>
    <scope>NUCLEOTIDE SEQUENCE</scope>
    <source>
        <strain evidence="10">R11</strain>
    </source>
</reference>
<evidence type="ECO:0000313" key="11">
    <source>
        <dbReference type="Proteomes" id="UP000638732"/>
    </source>
</evidence>
<evidence type="ECO:0000256" key="6">
    <source>
        <dbReference type="PROSITE-ProRule" id="PRU00277"/>
    </source>
</evidence>
<feature type="compositionally biased region" description="Low complexity" evidence="7">
    <location>
        <begin position="301"/>
        <end position="325"/>
    </location>
</feature>
<evidence type="ECO:0000256" key="8">
    <source>
        <dbReference type="SAM" id="SignalP"/>
    </source>
</evidence>
<feature type="signal peptide" evidence="8">
    <location>
        <begin position="1"/>
        <end position="21"/>
    </location>
</feature>
<proteinExistence type="inferred from homology"/>
<comment type="similarity">
    <text evidence="2">Belongs to the FKBP-type PPIase family.</text>
</comment>
<sequence length="334" mass="35720">MMKRILLYAFGFGLLATAAKAQNTTITPKGAQYQLLTHNAGPRIKLDDIVTFQVIEKTDKDSVLFSTYTAGHPVQIKCQGSQNVADMMDIFPLLTVKDSALVRVPVDSVFKGHETERPPFLPAKSFITFVLKIEKVQSMAEAIAERNAGIAKMQQGEVVAANQYIVDNKLAVKTTPSGLKYIITQPSTGRKPVVGDTLLVNYTGRTLSGKVFDSSIQSVAQASGLQQPGRNYEPIKVIVGQGQVIPGWDEGLLLLNQGSKATFIIPSTLAYGAQGAGEDIAPYSTLVFDVDLVKVSPAPHKAPAAKPATAATSAKKTTTATAKKSTTAKKTTKQ</sequence>
<keyword evidence="4 6" id="KW-0697">Rotamase</keyword>
<keyword evidence="11" id="KW-1185">Reference proteome</keyword>
<keyword evidence="8" id="KW-0732">Signal</keyword>
<evidence type="ECO:0000256" key="1">
    <source>
        <dbReference type="ARBA" id="ARBA00000971"/>
    </source>
</evidence>
<keyword evidence="5 6" id="KW-0413">Isomerase</keyword>
<dbReference type="InterPro" id="IPR001179">
    <property type="entry name" value="PPIase_FKBP_dom"/>
</dbReference>
<accession>A0A965ZEW6</accession>
<dbReference type="InterPro" id="IPR046357">
    <property type="entry name" value="PPIase_dom_sf"/>
</dbReference>
<name>A0A965ZEW6_9SPHI</name>
<evidence type="ECO:0000256" key="3">
    <source>
        <dbReference type="ARBA" id="ARBA00013194"/>
    </source>
</evidence>
<dbReference type="Gene3D" id="3.10.50.40">
    <property type="match status" value="2"/>
</dbReference>